<evidence type="ECO:0000313" key="1">
    <source>
        <dbReference type="EMBL" id="MYL54934.1"/>
    </source>
</evidence>
<evidence type="ECO:0000313" key="2">
    <source>
        <dbReference type="Proteomes" id="UP000466692"/>
    </source>
</evidence>
<organism evidence="1 2">
    <name type="scientific">Pontibacillus yanchengensis</name>
    <dbReference type="NCBI Taxonomy" id="462910"/>
    <lineage>
        <taxon>Bacteria</taxon>
        <taxon>Bacillati</taxon>
        <taxon>Bacillota</taxon>
        <taxon>Bacilli</taxon>
        <taxon>Bacillales</taxon>
        <taxon>Bacillaceae</taxon>
        <taxon>Pontibacillus</taxon>
    </lineage>
</organism>
<sequence length="135" mass="15743">MKNWILKGIFTVIVVILLYSIANNWYYLQDLIRKKNDTPIPYIKLTIYGLLIGILVEWYSLKSIFQGHIKVNWLLAPALVLLVLAFIPDDNWFKWFGVGRDGFEAVIAPFRFRESQMAFDIVTGILLIRSFTTKE</sequence>
<gene>
    <name evidence="1" type="ORF">GLW08_16490</name>
</gene>
<dbReference type="Proteomes" id="UP000466692">
    <property type="component" value="Unassembled WGS sequence"/>
</dbReference>
<proteinExistence type="predicted"/>
<reference evidence="1" key="1">
    <citation type="submission" date="2019-11" db="EMBL/GenBank/DDBJ databases">
        <title>Genome sequences of 17 halophilic strains isolated from different environments.</title>
        <authorList>
            <person name="Furrow R.E."/>
        </authorList>
    </citation>
    <scope>NUCLEOTIDE SEQUENCE</scope>
    <source>
        <strain evidence="1">22510_22_Filter</strain>
    </source>
</reference>
<dbReference type="EMBL" id="WMEU01000006">
    <property type="protein sequence ID" value="MYL54934.1"/>
    <property type="molecule type" value="Genomic_DNA"/>
</dbReference>
<protein>
    <submittedName>
        <fullName evidence="1">Uncharacterized protein</fullName>
    </submittedName>
</protein>
<name>A0ACC7VL80_9BACI</name>
<keyword evidence="2" id="KW-1185">Reference proteome</keyword>
<comment type="caution">
    <text evidence="1">The sequence shown here is derived from an EMBL/GenBank/DDBJ whole genome shotgun (WGS) entry which is preliminary data.</text>
</comment>
<accession>A0ACC7VL80</accession>